<evidence type="ECO:0000313" key="10">
    <source>
        <dbReference type="EMBL" id="SZX68809.1"/>
    </source>
</evidence>
<keyword evidence="3 8" id="KW-0812">Transmembrane</keyword>
<feature type="region of interest" description="Disordered" evidence="7">
    <location>
        <begin position="214"/>
        <end position="240"/>
    </location>
</feature>
<dbReference type="Gene3D" id="1.20.1250.20">
    <property type="entry name" value="MFS general substrate transporter like domains"/>
    <property type="match status" value="2"/>
</dbReference>
<feature type="region of interest" description="Disordered" evidence="7">
    <location>
        <begin position="290"/>
        <end position="329"/>
    </location>
</feature>
<feature type="transmembrane region" description="Helical" evidence="8">
    <location>
        <begin position="173"/>
        <end position="193"/>
    </location>
</feature>
<dbReference type="EMBL" id="FNXT01000881">
    <property type="protein sequence ID" value="SZX68809.1"/>
    <property type="molecule type" value="Genomic_DNA"/>
</dbReference>
<comment type="subcellular location">
    <subcellularLocation>
        <location evidence="1">Membrane</location>
        <topology evidence="1">Multi-pass membrane protein</topology>
    </subcellularLocation>
</comment>
<keyword evidence="2" id="KW-0813">Transport</keyword>
<accession>A0A383VVE1</accession>
<feature type="transmembrane region" description="Helical" evidence="8">
    <location>
        <begin position="105"/>
        <end position="126"/>
    </location>
</feature>
<dbReference type="PROSITE" id="PS50850">
    <property type="entry name" value="MFS"/>
    <property type="match status" value="1"/>
</dbReference>
<keyword evidence="5 8" id="KW-0472">Membrane</keyword>
<dbReference type="GO" id="GO:0022857">
    <property type="term" value="F:transmembrane transporter activity"/>
    <property type="evidence" value="ECO:0007669"/>
    <property type="project" value="InterPro"/>
</dbReference>
<dbReference type="InterPro" id="IPR011701">
    <property type="entry name" value="MFS"/>
</dbReference>
<evidence type="ECO:0000313" key="11">
    <source>
        <dbReference type="Proteomes" id="UP000256970"/>
    </source>
</evidence>
<dbReference type="Proteomes" id="UP000256970">
    <property type="component" value="Unassembled WGS sequence"/>
</dbReference>
<comment type="similarity">
    <text evidence="6">Belongs to the major facilitator superfamily. Spinster (TC 2.A.1.49) family.</text>
</comment>
<evidence type="ECO:0000256" key="8">
    <source>
        <dbReference type="SAM" id="Phobius"/>
    </source>
</evidence>
<organism evidence="10 11">
    <name type="scientific">Tetradesmus obliquus</name>
    <name type="common">Green alga</name>
    <name type="synonym">Acutodesmus obliquus</name>
    <dbReference type="NCBI Taxonomy" id="3088"/>
    <lineage>
        <taxon>Eukaryota</taxon>
        <taxon>Viridiplantae</taxon>
        <taxon>Chlorophyta</taxon>
        <taxon>core chlorophytes</taxon>
        <taxon>Chlorophyceae</taxon>
        <taxon>CS clade</taxon>
        <taxon>Sphaeropleales</taxon>
        <taxon>Scenedesmaceae</taxon>
        <taxon>Tetradesmus</taxon>
    </lineage>
</organism>
<dbReference type="PANTHER" id="PTHR23505:SF52">
    <property type="entry name" value="MAJOR FACILITATOR SUPERFAMILY PROTEIN"/>
    <property type="match status" value="1"/>
</dbReference>
<dbReference type="AlphaFoldDB" id="A0A383VVE1"/>
<feature type="transmembrane region" description="Helical" evidence="8">
    <location>
        <begin position="498"/>
        <end position="517"/>
    </location>
</feature>
<evidence type="ECO:0000256" key="3">
    <source>
        <dbReference type="ARBA" id="ARBA00022692"/>
    </source>
</evidence>
<dbReference type="GO" id="GO:0016020">
    <property type="term" value="C:membrane"/>
    <property type="evidence" value="ECO:0007669"/>
    <property type="project" value="UniProtKB-SubCell"/>
</dbReference>
<dbReference type="STRING" id="3088.A0A383VVE1"/>
<dbReference type="SUPFAM" id="SSF103473">
    <property type="entry name" value="MFS general substrate transporter"/>
    <property type="match status" value="1"/>
</dbReference>
<feature type="compositionally biased region" description="Low complexity" evidence="7">
    <location>
        <begin position="223"/>
        <end position="240"/>
    </location>
</feature>
<feature type="transmembrane region" description="Helical" evidence="8">
    <location>
        <begin position="78"/>
        <end position="99"/>
    </location>
</feature>
<feature type="domain" description="Major facilitator superfamily (MFS) profile" evidence="9">
    <location>
        <begin position="14"/>
        <end position="680"/>
    </location>
</feature>
<evidence type="ECO:0000256" key="5">
    <source>
        <dbReference type="ARBA" id="ARBA00023136"/>
    </source>
</evidence>
<feature type="region of interest" description="Disordered" evidence="7">
    <location>
        <begin position="389"/>
        <end position="416"/>
    </location>
</feature>
<evidence type="ECO:0000256" key="1">
    <source>
        <dbReference type="ARBA" id="ARBA00004141"/>
    </source>
</evidence>
<evidence type="ECO:0000256" key="7">
    <source>
        <dbReference type="SAM" id="MobiDB-lite"/>
    </source>
</evidence>
<dbReference type="PANTHER" id="PTHR23505">
    <property type="entry name" value="SPINSTER"/>
    <property type="match status" value="1"/>
</dbReference>
<sequence length="698" mass="72580">MTGMAGVPNARLRTAALVNLAMVVEQANEQVLPAVYLFVGRSLNATPVQLGTLTLCRAMVQTLASPLSGILGDRYNRVAVLSTGAFIWGIMTSAMALTVTLHQAMMFAGVNGLGLALLVPCCQSLIADLYPAEQRGRAFGTLQLTASLGGMLGGVFATNMGGLRPLGIDGWRAAFHCIALLSLIVGGLVLLFASDPRRRGLPYSLLPAADVASTLTRSPNRPSSPQQQQQQQHVAAAAAAASSARDDADVGYSSYSSRDGAVAGANGWVAGGSSALPGMAGVLLDRRRSLQQKHAGGGSSSSQGWLQDSSSSSSRLLGEAGGGQSDTQPGLDVYDAAAAASGAGGSSRALVFRPHHVAVAVNGKAGEQLLQPHLKSDLADQHSITSAHEYGSQHQQHHHHQHQHSQQHDHSTLGPAGLKGAAAAAAAAAGDGDSPVDVRGRFKGRKRGVVADICWMLQIRTFQAIVLQGIVGCFPWQAMVFFTLWLQLTGFNDTTASLLVATFGAGVAGGALLGGAVGDRMAKRLPNNGRILTAQISVFCGIPLTWLLLKGLPSSSLAATPVAYGVVMFVMGLTCTWAGAGCNSPIFAEIVPDELRSTIYAFDRSFENSIAACAAPVVGLLAERAFGFSGSLSDEALQDQQLRAHNAAALGSSLLACMALPWSLCLVFYTVLHFFYAKDKAMAKTWGGGSDAGVALYH</sequence>
<dbReference type="Pfam" id="PF07690">
    <property type="entry name" value="MFS_1"/>
    <property type="match status" value="1"/>
</dbReference>
<dbReference type="InterPro" id="IPR020846">
    <property type="entry name" value="MFS_dom"/>
</dbReference>
<feature type="transmembrane region" description="Helical" evidence="8">
    <location>
        <begin position="465"/>
        <end position="486"/>
    </location>
</feature>
<reference evidence="10 11" key="1">
    <citation type="submission" date="2016-10" db="EMBL/GenBank/DDBJ databases">
        <authorList>
            <person name="Cai Z."/>
        </authorList>
    </citation>
    <scope>NUCLEOTIDE SEQUENCE [LARGE SCALE GENOMIC DNA]</scope>
</reference>
<feature type="transmembrane region" description="Helical" evidence="8">
    <location>
        <begin position="647"/>
        <end position="676"/>
    </location>
</feature>
<feature type="transmembrane region" description="Helical" evidence="8">
    <location>
        <begin position="529"/>
        <end position="549"/>
    </location>
</feature>
<dbReference type="InterPro" id="IPR044770">
    <property type="entry name" value="MFS_spinster-like"/>
</dbReference>
<evidence type="ECO:0000256" key="2">
    <source>
        <dbReference type="ARBA" id="ARBA00022448"/>
    </source>
</evidence>
<name>A0A383VVE1_TETOB</name>
<feature type="transmembrane region" description="Helical" evidence="8">
    <location>
        <begin position="138"/>
        <end position="161"/>
    </location>
</feature>
<evidence type="ECO:0000256" key="4">
    <source>
        <dbReference type="ARBA" id="ARBA00022989"/>
    </source>
</evidence>
<evidence type="ECO:0000259" key="9">
    <source>
        <dbReference type="PROSITE" id="PS50850"/>
    </source>
</evidence>
<feature type="transmembrane region" description="Helical" evidence="8">
    <location>
        <begin position="561"/>
        <end position="588"/>
    </location>
</feature>
<keyword evidence="4 8" id="KW-1133">Transmembrane helix</keyword>
<gene>
    <name evidence="10" type="ORF">BQ4739_LOCUS9127</name>
</gene>
<proteinExistence type="inferred from homology"/>
<protein>
    <recommendedName>
        <fullName evidence="9">Major facilitator superfamily (MFS) profile domain-containing protein</fullName>
    </recommendedName>
</protein>
<feature type="compositionally biased region" description="Low complexity" evidence="7">
    <location>
        <begin position="300"/>
        <end position="318"/>
    </location>
</feature>
<keyword evidence="11" id="KW-1185">Reference proteome</keyword>
<feature type="compositionally biased region" description="Basic residues" evidence="7">
    <location>
        <begin position="395"/>
        <end position="405"/>
    </location>
</feature>
<evidence type="ECO:0000256" key="6">
    <source>
        <dbReference type="ARBA" id="ARBA00024338"/>
    </source>
</evidence>
<dbReference type="InterPro" id="IPR036259">
    <property type="entry name" value="MFS_trans_sf"/>
</dbReference>